<feature type="compositionally biased region" description="Acidic residues" evidence="1">
    <location>
        <begin position="326"/>
        <end position="345"/>
    </location>
</feature>
<sequence>MCMVCCCLMSQKYFFFPLFCIGMENWKPMRIRNGIMVMVTFMAMVREWVWGSVEDYESGYNFNGMDHDALCAVFQASADLWNASRNSDRRLTKGLEKYLGQSLFGNTGSRNLEAITDALPKEYNNHKISQRGVLCGTCKYREQPHYPGKSIPHDLMCLCTPGKYGEPFYGYWFFGLISEDTGFKLCGKEKTDMVNNNHDGWYEDGKKKGKKGLEKPWKAVIWGCLNQWKNKVTTESQDLAGKVNKLIETMKNFTTVVKESKGRSKLGGMHDHHTASDGKDEKSMHVHYDTCRGIRKPWWKKLNETLNGKNPEALLVDRSTTTPSEEGMEDTDGESEFLEEVENTESEGPTPLAGSALQSNNGTQIQGPTNSTESTVTPLNTSATGNSSHPRLEYLRSGSQINQPLLFPSAIFLT</sequence>
<evidence type="ECO:0000313" key="3">
    <source>
        <dbReference type="Proteomes" id="UP000000702"/>
    </source>
</evidence>
<reference evidence="2 3" key="2">
    <citation type="journal article" date="2012" name="Proc. Natl. Acad. Sci. U.S.A.">
        <title>Antigenic diversity is generated by distinct evolutionary mechanisms in African trypanosome species.</title>
        <authorList>
            <person name="Jackson A.P."/>
            <person name="Berry A."/>
            <person name="Aslett M."/>
            <person name="Allison H.C."/>
            <person name="Burton P."/>
            <person name="Vavrova-Anderson J."/>
            <person name="Brown R."/>
            <person name="Browne H."/>
            <person name="Corton N."/>
            <person name="Hauser H."/>
            <person name="Gamble J."/>
            <person name="Gilderthorp R."/>
            <person name="Marcello L."/>
            <person name="McQuillan J."/>
            <person name="Otto T.D."/>
            <person name="Quail M.A."/>
            <person name="Sanders M.J."/>
            <person name="van Tonder A."/>
            <person name="Ginger M.L."/>
            <person name="Field M.C."/>
            <person name="Barry J.D."/>
            <person name="Hertz-Fowler C."/>
            <person name="Berriman M."/>
        </authorList>
    </citation>
    <scope>NUCLEOTIDE SEQUENCE [LARGE SCALE GENOMIC DNA]</scope>
    <source>
        <strain evidence="2 3">IL3000</strain>
    </source>
</reference>
<accession>F9WDI6</accession>
<protein>
    <submittedName>
        <fullName evidence="2">Variant surface glycoprotein</fullName>
    </submittedName>
</protein>
<dbReference type="VEuPathDB" id="TriTrypDB:TcIL3000_0_58690"/>
<dbReference type="AlphaFoldDB" id="F9WDI6"/>
<dbReference type="Proteomes" id="UP000000702">
    <property type="component" value="Unassembled WGS sequence"/>
</dbReference>
<keyword evidence="3" id="KW-1185">Reference proteome</keyword>
<feature type="region of interest" description="Disordered" evidence="1">
    <location>
        <begin position="310"/>
        <end position="391"/>
    </location>
</feature>
<gene>
    <name evidence="2" type="ORF">TCIL3000_0_58690</name>
</gene>
<evidence type="ECO:0000256" key="1">
    <source>
        <dbReference type="SAM" id="MobiDB-lite"/>
    </source>
</evidence>
<dbReference type="EMBL" id="CAEQ01001875">
    <property type="protein sequence ID" value="CCD15340.1"/>
    <property type="molecule type" value="Genomic_DNA"/>
</dbReference>
<reference evidence="3" key="1">
    <citation type="submission" date="2011-07" db="EMBL/GenBank/DDBJ databases">
        <title>Divergent evolution of antigenic variation in African trypanosomes.</title>
        <authorList>
            <person name="Jackson A.P."/>
            <person name="Berry A."/>
            <person name="Allison H.C."/>
            <person name="Burton P."/>
            <person name="Anderson J."/>
            <person name="Aslett M."/>
            <person name="Brown R."/>
            <person name="Corton N."/>
            <person name="Harris D."/>
            <person name="Hauser H."/>
            <person name="Gamble J."/>
            <person name="Gilderthorp R."/>
            <person name="McQuillan J."/>
            <person name="Quail M.A."/>
            <person name="Sanders M."/>
            <person name="Van Tonder A."/>
            <person name="Ginger M.L."/>
            <person name="Donelson J.E."/>
            <person name="Field M.C."/>
            <person name="Barry J.D."/>
            <person name="Berriman M."/>
            <person name="Hertz-Fowler C."/>
        </authorList>
    </citation>
    <scope>NUCLEOTIDE SEQUENCE [LARGE SCALE GENOMIC DNA]</scope>
    <source>
        <strain evidence="3">IL3000</strain>
    </source>
</reference>
<proteinExistence type="predicted"/>
<feature type="compositionally biased region" description="Polar residues" evidence="1">
    <location>
        <begin position="356"/>
        <end position="389"/>
    </location>
</feature>
<evidence type="ECO:0000313" key="2">
    <source>
        <dbReference type="EMBL" id="CCD15340.1"/>
    </source>
</evidence>
<name>F9WDI6_TRYCI</name>
<organism evidence="2 3">
    <name type="scientific">Trypanosoma congolense (strain IL3000)</name>
    <dbReference type="NCBI Taxonomy" id="1068625"/>
    <lineage>
        <taxon>Eukaryota</taxon>
        <taxon>Discoba</taxon>
        <taxon>Euglenozoa</taxon>
        <taxon>Kinetoplastea</taxon>
        <taxon>Metakinetoplastina</taxon>
        <taxon>Trypanosomatida</taxon>
        <taxon>Trypanosomatidae</taxon>
        <taxon>Trypanosoma</taxon>
        <taxon>Nannomonas</taxon>
    </lineage>
</organism>
<feature type="region of interest" description="Disordered" evidence="1">
    <location>
        <begin position="260"/>
        <end position="283"/>
    </location>
</feature>
<comment type="caution">
    <text evidence="2">The sequence shown here is derived from an EMBL/GenBank/DDBJ whole genome shotgun (WGS) entry which is preliminary data.</text>
</comment>